<evidence type="ECO:0000313" key="12">
    <source>
        <dbReference type="Proteomes" id="UP000663840"/>
    </source>
</evidence>
<dbReference type="EMBL" id="CAJMWR010004052">
    <property type="protein sequence ID" value="CAE6480994.1"/>
    <property type="molecule type" value="Genomic_DNA"/>
</dbReference>
<feature type="compositionally biased region" description="Basic residues" evidence="8">
    <location>
        <begin position="129"/>
        <end position="154"/>
    </location>
</feature>
<dbReference type="PROSITE" id="PS51640">
    <property type="entry name" value="MRG"/>
    <property type="match status" value="1"/>
</dbReference>
<proteinExistence type="inferred from homology"/>
<evidence type="ECO:0000256" key="1">
    <source>
        <dbReference type="ARBA" id="ARBA00004123"/>
    </source>
</evidence>
<dbReference type="InterPro" id="IPR053820">
    <property type="entry name" value="MSL3_chromo-like"/>
</dbReference>
<feature type="compositionally biased region" description="Gly residues" evidence="8">
    <location>
        <begin position="502"/>
        <end position="512"/>
    </location>
</feature>
<dbReference type="PANTHER" id="PTHR10880">
    <property type="entry name" value="MORTALITY FACTOR 4-LIKE PROTEIN"/>
    <property type="match status" value="1"/>
</dbReference>
<evidence type="ECO:0000256" key="6">
    <source>
        <dbReference type="ARBA" id="ARBA00023163"/>
    </source>
</evidence>
<keyword evidence="4" id="KW-0156">Chromatin regulator</keyword>
<feature type="domain" description="INO80 complex subunit B-like conserved region" evidence="10">
    <location>
        <begin position="305"/>
        <end position="397"/>
    </location>
</feature>
<dbReference type="Pfam" id="PF22732">
    <property type="entry name" value="MSL3_chromo-like"/>
    <property type="match status" value="1"/>
</dbReference>
<keyword evidence="5" id="KW-0805">Transcription regulation</keyword>
<dbReference type="GO" id="GO:0006355">
    <property type="term" value="P:regulation of DNA-templated transcription"/>
    <property type="evidence" value="ECO:0007669"/>
    <property type="project" value="InterPro"/>
</dbReference>
<sequence>MPPLGWRKSVDGAKGKKITTNQDQTDTTPVFNKPPPVPGLAGVAIEALGVTSLGIVNPTQSQPTPVEDSEAMDIDEPSTENSTPAPGASAIPTGSSSNAEMTPPVRSIRLKLKVKDTKAPSPPPERPTGRGRGRGRGRGGRGRGGRGRGGRGRKIVSPSVSPEEESPAEEHDSPESDASSAMGEDEFPRPAFEDASEQPEEGDTMIDANGDEDADEDGDIDADGEVDIDPDVPIDSDEDAGSLLDMDMPDQTIPDSDGDPDMSMMSVSSKRLTARQAALIAGGSDAKHVMLPEATGRKAQKTEAEIALRRSETARKRKHQDAQRLEDEKTETINRLLKKQSVRARNKKALDTPVNEAVAPGEEPAVTAVVDNRPRVPCYRWSSTAINSNLYPLCEKFGRMSNPVTYVIGERVLCYHGPLIYEAKILKIDNAPEGNPHPKTGCTGTHYLVHYKGWKQSWDEWVLPSRLLKWNDTNLTIQKNLVSQTKQAGPGAGGSSKAIGASSGGMAAGGRGAARKEGRKRGREEDEATKKPEMKLEIPDVLKVQLVDDWEAVTKSNRLVPLPRTPNVQEILIGFKDWLPNVMPSTKQRMLATVLPVIVAGLQLYFDKSVGANLLYRFERAQYMELRRRYVAGPQVMAGEPKDLSTIYGAEHLLRLIVNLPSMIAQTTMDTESVALLKEYVEYLLQYLVQERERLFLKEYEHASPHYQNISRA</sequence>
<keyword evidence="7" id="KW-0539">Nucleus</keyword>
<feature type="region of interest" description="Disordered" evidence="8">
    <location>
        <begin position="55"/>
        <end position="261"/>
    </location>
</feature>
<comment type="similarity">
    <text evidence="2">Belongs to the MRG family.</text>
</comment>
<dbReference type="InterPro" id="IPR038217">
    <property type="entry name" value="MRG_C_sf"/>
</dbReference>
<evidence type="ECO:0000256" key="2">
    <source>
        <dbReference type="ARBA" id="ARBA00009093"/>
    </source>
</evidence>
<accession>A0A8H3CFJ5</accession>
<dbReference type="SMART" id="SM01406">
    <property type="entry name" value="PAPA-1"/>
    <property type="match status" value="1"/>
</dbReference>
<dbReference type="GO" id="GO:0006338">
    <property type="term" value="P:chromatin remodeling"/>
    <property type="evidence" value="ECO:0007669"/>
    <property type="project" value="UniProtKB-ARBA"/>
</dbReference>
<evidence type="ECO:0000313" key="11">
    <source>
        <dbReference type="EMBL" id="CAE6480994.1"/>
    </source>
</evidence>
<dbReference type="InterPro" id="IPR006880">
    <property type="entry name" value="INO80B_C"/>
</dbReference>
<dbReference type="InterPro" id="IPR016197">
    <property type="entry name" value="Chromo-like_dom_sf"/>
</dbReference>
<dbReference type="GO" id="GO:0035267">
    <property type="term" value="C:NuA4 histone acetyltransferase complex"/>
    <property type="evidence" value="ECO:0007669"/>
    <property type="project" value="TreeGrafter"/>
</dbReference>
<feature type="compositionally biased region" description="Acidic residues" evidence="8">
    <location>
        <begin position="67"/>
        <end position="78"/>
    </location>
</feature>
<comment type="subcellular location">
    <subcellularLocation>
        <location evidence="1">Nucleus</location>
    </subcellularLocation>
</comment>
<name>A0A8H3CFJ5_9AGAM</name>
<evidence type="ECO:0000259" key="9">
    <source>
        <dbReference type="SMART" id="SM00298"/>
    </source>
</evidence>
<dbReference type="GO" id="GO:0031011">
    <property type="term" value="C:Ino80 complex"/>
    <property type="evidence" value="ECO:0007669"/>
    <property type="project" value="InterPro"/>
</dbReference>
<dbReference type="AlphaFoldDB" id="A0A8H3CFJ5"/>
<dbReference type="InterPro" id="IPR008676">
    <property type="entry name" value="MRG"/>
</dbReference>
<evidence type="ECO:0000256" key="4">
    <source>
        <dbReference type="ARBA" id="ARBA00022853"/>
    </source>
</evidence>
<feature type="region of interest" description="Disordered" evidence="8">
    <location>
        <begin position="484"/>
        <end position="534"/>
    </location>
</feature>
<evidence type="ECO:0000259" key="10">
    <source>
        <dbReference type="SMART" id="SM01406"/>
    </source>
</evidence>
<dbReference type="GO" id="GO:0032221">
    <property type="term" value="C:Rpd3S complex"/>
    <property type="evidence" value="ECO:0007669"/>
    <property type="project" value="TreeGrafter"/>
</dbReference>
<dbReference type="InterPro" id="IPR000953">
    <property type="entry name" value="Chromo/chromo_shadow_dom"/>
</dbReference>
<feature type="compositionally biased region" description="Basic and acidic residues" evidence="8">
    <location>
        <begin position="522"/>
        <end position="534"/>
    </location>
</feature>
<dbReference type="InterPro" id="IPR026541">
    <property type="entry name" value="MRG_dom"/>
</dbReference>
<dbReference type="Gene3D" id="2.30.30.140">
    <property type="match status" value="1"/>
</dbReference>
<organism evidence="11 12">
    <name type="scientific">Rhizoctonia solani</name>
    <dbReference type="NCBI Taxonomy" id="456999"/>
    <lineage>
        <taxon>Eukaryota</taxon>
        <taxon>Fungi</taxon>
        <taxon>Dikarya</taxon>
        <taxon>Basidiomycota</taxon>
        <taxon>Agaricomycotina</taxon>
        <taxon>Agaricomycetes</taxon>
        <taxon>Cantharellales</taxon>
        <taxon>Ceratobasidiaceae</taxon>
        <taxon>Rhizoctonia</taxon>
    </lineage>
</organism>
<dbReference type="PANTHER" id="PTHR10880:SF15">
    <property type="entry name" value="MSL COMPLEX SUBUNIT 3"/>
    <property type="match status" value="1"/>
</dbReference>
<reference evidence="11" key="1">
    <citation type="submission" date="2021-01" db="EMBL/GenBank/DDBJ databases">
        <authorList>
            <person name="Kaushik A."/>
        </authorList>
    </citation>
    <scope>NUCLEOTIDE SEQUENCE</scope>
    <source>
        <strain evidence="11">AG1-1A</strain>
    </source>
</reference>
<dbReference type="SUPFAM" id="SSF54160">
    <property type="entry name" value="Chromo domain-like"/>
    <property type="match status" value="1"/>
</dbReference>
<dbReference type="Gene3D" id="1.10.274.30">
    <property type="entry name" value="MRG domain"/>
    <property type="match status" value="1"/>
</dbReference>
<feature type="region of interest" description="Disordered" evidence="8">
    <location>
        <begin position="311"/>
        <end position="331"/>
    </location>
</feature>
<dbReference type="SMART" id="SM00298">
    <property type="entry name" value="CHROMO"/>
    <property type="match status" value="1"/>
</dbReference>
<evidence type="ECO:0000256" key="7">
    <source>
        <dbReference type="ARBA" id="ARBA00023242"/>
    </source>
</evidence>
<dbReference type="Pfam" id="PF05712">
    <property type="entry name" value="MRG"/>
    <property type="match status" value="1"/>
</dbReference>
<comment type="caution">
    <text evidence="11">The sequence shown here is derived from an EMBL/GenBank/DDBJ whole genome shotgun (WGS) entry which is preliminary data.</text>
</comment>
<protein>
    <recommendedName>
        <fullName evidence="3">Chromatin modification-related protein EAF3</fullName>
    </recommendedName>
</protein>
<gene>
    <name evidence="11" type="ORF">RDB_LOCUS132958</name>
</gene>
<feature type="compositionally biased region" description="Polar residues" evidence="8">
    <location>
        <begin position="18"/>
        <end position="30"/>
    </location>
</feature>
<dbReference type="CDD" id="cd18983">
    <property type="entry name" value="CBD_MSL3_like"/>
    <property type="match status" value="1"/>
</dbReference>
<keyword evidence="6" id="KW-0804">Transcription</keyword>
<evidence type="ECO:0000256" key="8">
    <source>
        <dbReference type="SAM" id="MobiDB-lite"/>
    </source>
</evidence>
<evidence type="ECO:0000256" key="3">
    <source>
        <dbReference type="ARBA" id="ARBA00018505"/>
    </source>
</evidence>
<dbReference type="Pfam" id="PF04795">
    <property type="entry name" value="PAPA-1"/>
    <property type="match status" value="1"/>
</dbReference>
<evidence type="ECO:0000256" key="5">
    <source>
        <dbReference type="ARBA" id="ARBA00023015"/>
    </source>
</evidence>
<feature type="compositionally biased region" description="Acidic residues" evidence="8">
    <location>
        <begin position="194"/>
        <end position="240"/>
    </location>
</feature>
<feature type="domain" description="Chromo" evidence="9">
    <location>
        <begin position="405"/>
        <end position="483"/>
    </location>
</feature>
<feature type="region of interest" description="Disordered" evidence="8">
    <location>
        <begin position="1"/>
        <end position="39"/>
    </location>
</feature>
<dbReference type="Proteomes" id="UP000663840">
    <property type="component" value="Unassembled WGS sequence"/>
</dbReference>